<evidence type="ECO:0000256" key="1">
    <source>
        <dbReference type="SAM" id="MobiDB-lite"/>
    </source>
</evidence>
<sequence>MNPMTPTRLRLLMGLAVLAAAVGWGALTMVEGRSGRVIPVPWLAPATLWFLALALLLWALLARPRLLRKPGARPMPPLLAARTAALAMAASRAGSLVAGFYAGLAIGAFGARTTPAGAATMWAAAASAIGSVGLVAAALWLERLCRLPLDGDGSGRASTGRRRPDPDASAARIGSPT</sequence>
<keyword evidence="2" id="KW-0472">Membrane</keyword>
<organism evidence="3">
    <name type="scientific">freshwater metagenome</name>
    <dbReference type="NCBI Taxonomy" id="449393"/>
    <lineage>
        <taxon>unclassified sequences</taxon>
        <taxon>metagenomes</taxon>
        <taxon>ecological metagenomes</taxon>
    </lineage>
</organism>
<dbReference type="EMBL" id="CAFBLS010000108">
    <property type="protein sequence ID" value="CAB4876258.1"/>
    <property type="molecule type" value="Genomic_DNA"/>
</dbReference>
<feature type="region of interest" description="Disordered" evidence="1">
    <location>
        <begin position="152"/>
        <end position="177"/>
    </location>
</feature>
<dbReference type="InterPro" id="IPR021517">
    <property type="entry name" value="DUF3180"/>
</dbReference>
<reference evidence="3" key="1">
    <citation type="submission" date="2020-05" db="EMBL/GenBank/DDBJ databases">
        <authorList>
            <person name="Chiriac C."/>
            <person name="Salcher M."/>
            <person name="Ghai R."/>
            <person name="Kavagutti S V."/>
        </authorList>
    </citation>
    <scope>NUCLEOTIDE SEQUENCE</scope>
</reference>
<evidence type="ECO:0000313" key="3">
    <source>
        <dbReference type="EMBL" id="CAB4876258.1"/>
    </source>
</evidence>
<dbReference type="Pfam" id="PF11377">
    <property type="entry name" value="DUF3180"/>
    <property type="match status" value="1"/>
</dbReference>
<protein>
    <submittedName>
        <fullName evidence="3">Unannotated protein</fullName>
    </submittedName>
</protein>
<feature type="transmembrane region" description="Helical" evidence="2">
    <location>
        <begin position="42"/>
        <end position="62"/>
    </location>
</feature>
<dbReference type="AlphaFoldDB" id="A0A6J7E2L4"/>
<feature type="compositionally biased region" description="Low complexity" evidence="1">
    <location>
        <begin position="167"/>
        <end position="177"/>
    </location>
</feature>
<keyword evidence="2" id="KW-0812">Transmembrane</keyword>
<proteinExistence type="predicted"/>
<evidence type="ECO:0000256" key="2">
    <source>
        <dbReference type="SAM" id="Phobius"/>
    </source>
</evidence>
<feature type="transmembrane region" description="Helical" evidence="2">
    <location>
        <begin position="83"/>
        <end position="109"/>
    </location>
</feature>
<feature type="transmembrane region" description="Helical" evidence="2">
    <location>
        <begin position="121"/>
        <end position="141"/>
    </location>
</feature>
<gene>
    <name evidence="3" type="ORF">UFOPK3402_00974</name>
</gene>
<name>A0A6J7E2L4_9ZZZZ</name>
<accession>A0A6J7E2L4</accession>
<keyword evidence="2" id="KW-1133">Transmembrane helix</keyword>